<evidence type="ECO:0000256" key="1">
    <source>
        <dbReference type="SAM" id="MobiDB-lite"/>
    </source>
</evidence>
<accession>A0A1R1X0F3</accession>
<dbReference type="Proteomes" id="UP000187283">
    <property type="component" value="Unassembled WGS sequence"/>
</dbReference>
<dbReference type="AlphaFoldDB" id="A0A1R1X0F3"/>
<organism evidence="2 3">
    <name type="scientific">Smittium culicis</name>
    <dbReference type="NCBI Taxonomy" id="133412"/>
    <lineage>
        <taxon>Eukaryota</taxon>
        <taxon>Fungi</taxon>
        <taxon>Fungi incertae sedis</taxon>
        <taxon>Zoopagomycota</taxon>
        <taxon>Kickxellomycotina</taxon>
        <taxon>Harpellomycetes</taxon>
        <taxon>Harpellales</taxon>
        <taxon>Legeriomycetaceae</taxon>
        <taxon>Smittium</taxon>
    </lineage>
</organism>
<name>A0A1R1X0F3_9FUNG</name>
<protein>
    <submittedName>
        <fullName evidence="2">Uncharacterized protein</fullName>
    </submittedName>
</protein>
<evidence type="ECO:0000313" key="3">
    <source>
        <dbReference type="Proteomes" id="UP000187283"/>
    </source>
</evidence>
<keyword evidence="3" id="KW-1185">Reference proteome</keyword>
<reference evidence="2 3" key="1">
    <citation type="submission" date="2017-01" db="EMBL/GenBank/DDBJ databases">
        <authorList>
            <person name="Mah S.A."/>
            <person name="Swanson W.J."/>
            <person name="Moy G.W."/>
            <person name="Vacquier V.D."/>
        </authorList>
    </citation>
    <scope>NUCLEOTIDE SEQUENCE [LARGE SCALE GENOMIC DNA]</scope>
    <source>
        <strain evidence="2 3">GSMNP</strain>
    </source>
</reference>
<feature type="region of interest" description="Disordered" evidence="1">
    <location>
        <begin position="90"/>
        <end position="110"/>
    </location>
</feature>
<sequence length="121" mass="13333">MCAIKPNTHSLDPQMCAIKPNTRSLDPQRSFFASESLGSFEICSNDSVQNLNLDSKAPTNFTALIQDLKNAQEAVNSKLTDLITSPTTFTKNHSANSKHDMTLSQDSPTTTDDVILKKFKQ</sequence>
<gene>
    <name evidence="2" type="ORF">AYI70_g11777</name>
</gene>
<dbReference type="EMBL" id="LSSN01005888">
    <property type="protein sequence ID" value="OMJ08077.1"/>
    <property type="molecule type" value="Genomic_DNA"/>
</dbReference>
<evidence type="ECO:0000313" key="2">
    <source>
        <dbReference type="EMBL" id="OMJ08077.1"/>
    </source>
</evidence>
<comment type="caution">
    <text evidence="2">The sequence shown here is derived from an EMBL/GenBank/DDBJ whole genome shotgun (WGS) entry which is preliminary data.</text>
</comment>
<proteinExistence type="predicted"/>